<feature type="non-terminal residue" evidence="2">
    <location>
        <position position="1"/>
    </location>
</feature>
<dbReference type="Proteomes" id="UP000244855">
    <property type="component" value="Unassembled WGS sequence"/>
</dbReference>
<proteinExistence type="predicted"/>
<evidence type="ECO:0000313" key="3">
    <source>
        <dbReference type="Proteomes" id="UP000244855"/>
    </source>
</evidence>
<sequence>LLDYLLSNNKYSSALISAIAVIGINANSRWISLLLYTLKQAAIINILRILVLYRAI</sequence>
<dbReference type="AlphaFoldDB" id="A0A2V1CZA4"/>
<dbReference type="OrthoDB" id="3435163at2759"/>
<evidence type="ECO:0000256" key="1">
    <source>
        <dbReference type="SAM" id="Phobius"/>
    </source>
</evidence>
<keyword evidence="1" id="KW-0812">Transmembrane</keyword>
<name>A0A2V1CZA4_9PLEO</name>
<evidence type="ECO:0000313" key="2">
    <source>
        <dbReference type="EMBL" id="PVH91046.1"/>
    </source>
</evidence>
<feature type="transmembrane region" description="Helical" evidence="1">
    <location>
        <begin position="12"/>
        <end position="38"/>
    </location>
</feature>
<dbReference type="EMBL" id="KZ805980">
    <property type="protein sequence ID" value="PVH91046.1"/>
    <property type="molecule type" value="Genomic_DNA"/>
</dbReference>
<accession>A0A2V1CZA4</accession>
<protein>
    <submittedName>
        <fullName evidence="2">Uncharacterized protein</fullName>
    </submittedName>
</protein>
<keyword evidence="1" id="KW-1133">Transmembrane helix</keyword>
<organism evidence="2 3">
    <name type="scientific">Periconia macrospinosa</name>
    <dbReference type="NCBI Taxonomy" id="97972"/>
    <lineage>
        <taxon>Eukaryota</taxon>
        <taxon>Fungi</taxon>
        <taxon>Dikarya</taxon>
        <taxon>Ascomycota</taxon>
        <taxon>Pezizomycotina</taxon>
        <taxon>Dothideomycetes</taxon>
        <taxon>Pleosporomycetidae</taxon>
        <taxon>Pleosporales</taxon>
        <taxon>Massarineae</taxon>
        <taxon>Periconiaceae</taxon>
        <taxon>Periconia</taxon>
    </lineage>
</organism>
<keyword evidence="1" id="KW-0472">Membrane</keyword>
<reference evidence="2 3" key="1">
    <citation type="journal article" date="2018" name="Sci. Rep.">
        <title>Comparative genomics provides insights into the lifestyle and reveals functional heterogeneity of dark septate endophytic fungi.</title>
        <authorList>
            <person name="Knapp D.G."/>
            <person name="Nemeth J.B."/>
            <person name="Barry K."/>
            <person name="Hainaut M."/>
            <person name="Henrissat B."/>
            <person name="Johnson J."/>
            <person name="Kuo A."/>
            <person name="Lim J.H.P."/>
            <person name="Lipzen A."/>
            <person name="Nolan M."/>
            <person name="Ohm R.A."/>
            <person name="Tamas L."/>
            <person name="Grigoriev I.V."/>
            <person name="Spatafora J.W."/>
            <person name="Nagy L.G."/>
            <person name="Kovacs G.M."/>
        </authorList>
    </citation>
    <scope>NUCLEOTIDE SEQUENCE [LARGE SCALE GENOMIC DNA]</scope>
    <source>
        <strain evidence="2 3">DSE2036</strain>
    </source>
</reference>
<keyword evidence="3" id="KW-1185">Reference proteome</keyword>
<gene>
    <name evidence="2" type="ORF">DM02DRAFT_546563</name>
</gene>